<keyword evidence="21" id="KW-1185">Reference proteome</keyword>
<accession>A0A9N9QLH4</accession>
<feature type="domain" description="J" evidence="18">
    <location>
        <begin position="72"/>
        <end position="137"/>
    </location>
</feature>
<sequence>MASCRSLFGLLGSRQINILTAPQVNKNVRFLHQCWQCKKGDILTINIANHPQIHLPKRTFHLSSVQKAPKKDYYNILSVGRNASNAEIKKAYYKLAKKYHPDVNKNDPEAQKKFQEASEAYEILGDETKRKQYDTWGSTAEQMGGASTGRAQGPQGFSQHWEYQASIDPEELFRKIFGNAGFSSKSPFDDFAESSYGFGEAQEVVLRISFSQAARGTNKEVTVNVVDVCPKCRGSRCELGTKATMCSYCNGTGMESISTGPFIMRSTCRYCQGTRMFIKNKCIECEGKGSTVQRRTVTIPVPAGIEDGQTVRVPIKNKELFVTFRVDKSDYFKRDGADVHTEADISVSQGILGGTIRIQGLYEDQIIQIKPGTSSHTRIRLTGKGMKKVNGFGNGDHYVNLKIKVPKQLNEKQRALIQAYAELEEDTPGQIMGISSTTDGGKQAFSSGNQDLLEAIRLALEGKDKPLLTTETSSNNLNNNRDKEVKEKKIKKDKKNAIQEEQSDNEKEKIKTKI</sequence>
<keyword evidence="3" id="KW-0488">Methylation</keyword>
<dbReference type="PROSITE" id="PS51188">
    <property type="entry name" value="ZF_CR"/>
    <property type="match status" value="1"/>
</dbReference>
<keyword evidence="9" id="KW-0809">Transit peptide</keyword>
<evidence type="ECO:0000256" key="5">
    <source>
        <dbReference type="ARBA" id="ARBA00022737"/>
    </source>
</evidence>
<dbReference type="GO" id="GO:0005829">
    <property type="term" value="C:cytosol"/>
    <property type="evidence" value="ECO:0007669"/>
    <property type="project" value="UniProtKB-ARBA"/>
</dbReference>
<dbReference type="Gene3D" id="2.60.260.20">
    <property type="entry name" value="Urease metallochaperone UreE, N-terminal domain"/>
    <property type="match status" value="2"/>
</dbReference>
<dbReference type="InterPro" id="IPR036869">
    <property type="entry name" value="J_dom_sf"/>
</dbReference>
<feature type="compositionally biased region" description="Low complexity" evidence="17">
    <location>
        <begin position="467"/>
        <end position="479"/>
    </location>
</feature>
<keyword evidence="2" id="KW-0217">Developmental protein</keyword>
<protein>
    <recommendedName>
        <fullName evidence="15">DnaJ homolog l(2)tid, mitochondrial</fullName>
    </recommendedName>
    <alternativeName>
        <fullName evidence="14">Protein lethal(2)tumorous imaginal discs</fullName>
    </alternativeName>
</protein>
<dbReference type="SUPFAM" id="SSF57938">
    <property type="entry name" value="DnaJ/Hsp40 cysteine-rich domain"/>
    <property type="match status" value="1"/>
</dbReference>
<dbReference type="Gene3D" id="1.10.287.110">
    <property type="entry name" value="DnaJ domain"/>
    <property type="match status" value="1"/>
</dbReference>
<keyword evidence="8 16" id="KW-0862">Zinc</keyword>
<dbReference type="CDD" id="cd10747">
    <property type="entry name" value="DnaJ_C"/>
    <property type="match status" value="1"/>
</dbReference>
<dbReference type="HAMAP" id="MF_01152">
    <property type="entry name" value="DnaJ"/>
    <property type="match status" value="1"/>
</dbReference>
<keyword evidence="4 16" id="KW-0479">Metal-binding</keyword>
<evidence type="ECO:0000256" key="4">
    <source>
        <dbReference type="ARBA" id="ARBA00022723"/>
    </source>
</evidence>
<keyword evidence="13" id="KW-0143">Chaperone</keyword>
<keyword evidence="6 16" id="KW-0863">Zinc-finger</keyword>
<evidence type="ECO:0000256" key="2">
    <source>
        <dbReference type="ARBA" id="ARBA00022473"/>
    </source>
</evidence>
<evidence type="ECO:0000256" key="15">
    <source>
        <dbReference type="ARBA" id="ARBA00093620"/>
    </source>
</evidence>
<evidence type="ECO:0000256" key="7">
    <source>
        <dbReference type="ARBA" id="ARBA00022787"/>
    </source>
</evidence>
<keyword evidence="12" id="KW-0472">Membrane</keyword>
<dbReference type="FunFam" id="1.10.287.110:FF:000075">
    <property type="entry name" value="Uncharacterized protein, isoform D"/>
    <property type="match status" value="1"/>
</dbReference>
<evidence type="ECO:0000256" key="9">
    <source>
        <dbReference type="ARBA" id="ARBA00022946"/>
    </source>
</evidence>
<dbReference type="Pfam" id="PF01556">
    <property type="entry name" value="DnaJ_C"/>
    <property type="match status" value="1"/>
</dbReference>
<dbReference type="GO" id="GO:0009408">
    <property type="term" value="P:response to heat"/>
    <property type="evidence" value="ECO:0007669"/>
    <property type="project" value="InterPro"/>
</dbReference>
<dbReference type="InterPro" id="IPR001305">
    <property type="entry name" value="HSP_DnaJ_Cys-rich_dom"/>
</dbReference>
<dbReference type="GO" id="GO:0005102">
    <property type="term" value="F:signaling receptor binding"/>
    <property type="evidence" value="ECO:0007669"/>
    <property type="project" value="UniProtKB-ARBA"/>
</dbReference>
<dbReference type="Pfam" id="PF00226">
    <property type="entry name" value="DnaJ"/>
    <property type="match status" value="1"/>
</dbReference>
<evidence type="ECO:0000256" key="3">
    <source>
        <dbReference type="ARBA" id="ARBA00022481"/>
    </source>
</evidence>
<dbReference type="PROSITE" id="PS00636">
    <property type="entry name" value="DNAJ_1"/>
    <property type="match status" value="1"/>
</dbReference>
<dbReference type="InterPro" id="IPR051938">
    <property type="entry name" value="Apopto_cytoskel_mod"/>
</dbReference>
<evidence type="ECO:0000256" key="8">
    <source>
        <dbReference type="ARBA" id="ARBA00022833"/>
    </source>
</evidence>
<dbReference type="InterPro" id="IPR002939">
    <property type="entry name" value="DnaJ_C"/>
</dbReference>
<dbReference type="PRINTS" id="PR00625">
    <property type="entry name" value="JDOMAIN"/>
</dbReference>
<dbReference type="InterPro" id="IPR018253">
    <property type="entry name" value="DnaJ_domain_CS"/>
</dbReference>
<dbReference type="GO" id="GO:0051082">
    <property type="term" value="F:unfolded protein binding"/>
    <property type="evidence" value="ECO:0007669"/>
    <property type="project" value="InterPro"/>
</dbReference>
<dbReference type="Proteomes" id="UP001152799">
    <property type="component" value="Chromosome 11"/>
</dbReference>
<evidence type="ECO:0000256" key="1">
    <source>
        <dbReference type="ARBA" id="ARBA00004294"/>
    </source>
</evidence>
<dbReference type="InterPro" id="IPR012724">
    <property type="entry name" value="DnaJ"/>
</dbReference>
<feature type="domain" description="CR-type" evidence="19">
    <location>
        <begin position="216"/>
        <end position="294"/>
    </location>
</feature>
<proteinExistence type="inferred from homology"/>
<keyword evidence="10" id="KW-0007">Acetylation</keyword>
<organism evidence="20 21">
    <name type="scientific">Ceutorhynchus assimilis</name>
    <name type="common">cabbage seed weevil</name>
    <dbReference type="NCBI Taxonomy" id="467358"/>
    <lineage>
        <taxon>Eukaryota</taxon>
        <taxon>Metazoa</taxon>
        <taxon>Ecdysozoa</taxon>
        <taxon>Arthropoda</taxon>
        <taxon>Hexapoda</taxon>
        <taxon>Insecta</taxon>
        <taxon>Pterygota</taxon>
        <taxon>Neoptera</taxon>
        <taxon>Endopterygota</taxon>
        <taxon>Coleoptera</taxon>
        <taxon>Polyphaga</taxon>
        <taxon>Cucujiformia</taxon>
        <taxon>Curculionidae</taxon>
        <taxon>Ceutorhynchinae</taxon>
        <taxon>Ceutorhynchus</taxon>
    </lineage>
</organism>
<dbReference type="Pfam" id="PF00684">
    <property type="entry name" value="DnaJ_CXXCXGXG"/>
    <property type="match status" value="1"/>
</dbReference>
<dbReference type="FunFam" id="2.10.230.10:FF:000003">
    <property type="entry name" value="dnaJ homolog subfamily A member 3, mitochondrial"/>
    <property type="match status" value="1"/>
</dbReference>
<dbReference type="SUPFAM" id="SSF49493">
    <property type="entry name" value="HSP40/DnaJ peptide-binding domain"/>
    <property type="match status" value="2"/>
</dbReference>
<dbReference type="SMART" id="SM00271">
    <property type="entry name" value="DnaJ"/>
    <property type="match status" value="1"/>
</dbReference>
<feature type="compositionally biased region" description="Basic and acidic residues" evidence="17">
    <location>
        <begin position="504"/>
        <end position="514"/>
    </location>
</feature>
<dbReference type="InterPro" id="IPR036410">
    <property type="entry name" value="HSP_DnaJ_Cys-rich_dom_sf"/>
</dbReference>
<dbReference type="PROSITE" id="PS50076">
    <property type="entry name" value="DNAJ_2"/>
    <property type="match status" value="1"/>
</dbReference>
<evidence type="ECO:0000256" key="17">
    <source>
        <dbReference type="SAM" id="MobiDB-lite"/>
    </source>
</evidence>
<evidence type="ECO:0000256" key="12">
    <source>
        <dbReference type="ARBA" id="ARBA00023136"/>
    </source>
</evidence>
<evidence type="ECO:0000313" key="20">
    <source>
        <dbReference type="EMBL" id="CAG9762424.1"/>
    </source>
</evidence>
<dbReference type="InterPro" id="IPR001623">
    <property type="entry name" value="DnaJ_domain"/>
</dbReference>
<evidence type="ECO:0000259" key="18">
    <source>
        <dbReference type="PROSITE" id="PS50076"/>
    </source>
</evidence>
<evidence type="ECO:0000256" key="14">
    <source>
        <dbReference type="ARBA" id="ARBA00080150"/>
    </source>
</evidence>
<keyword evidence="7" id="KW-1000">Mitochondrion outer membrane</keyword>
<evidence type="ECO:0000313" key="21">
    <source>
        <dbReference type="Proteomes" id="UP001152799"/>
    </source>
</evidence>
<feature type="region of interest" description="Disordered" evidence="17">
    <location>
        <begin position="467"/>
        <end position="514"/>
    </location>
</feature>
<dbReference type="SUPFAM" id="SSF46565">
    <property type="entry name" value="Chaperone J-domain"/>
    <property type="match status" value="1"/>
</dbReference>
<dbReference type="FunFam" id="2.60.260.20:FF:000005">
    <property type="entry name" value="Chaperone protein dnaJ 1, mitochondrial"/>
    <property type="match status" value="1"/>
</dbReference>
<evidence type="ECO:0000256" key="16">
    <source>
        <dbReference type="PROSITE-ProRule" id="PRU00546"/>
    </source>
</evidence>
<dbReference type="PANTHER" id="PTHR44145">
    <property type="entry name" value="DNAJ HOMOLOG SUBFAMILY A MEMBER 3, MITOCHONDRIAL"/>
    <property type="match status" value="1"/>
</dbReference>
<dbReference type="OrthoDB" id="10256793at2759"/>
<evidence type="ECO:0000256" key="11">
    <source>
        <dbReference type="ARBA" id="ARBA00023128"/>
    </source>
</evidence>
<gene>
    <name evidence="20" type="ORF">CEUTPL_LOCUS3103</name>
</gene>
<dbReference type="InterPro" id="IPR008971">
    <property type="entry name" value="HSP40/DnaJ_pept-bd"/>
</dbReference>
<dbReference type="PANTHER" id="PTHR44145:SF3">
    <property type="entry name" value="DNAJ HOMOLOG SUBFAMILY A MEMBER 3, MITOCHONDRIAL"/>
    <property type="match status" value="1"/>
</dbReference>
<keyword evidence="11" id="KW-0496">Mitochondrion</keyword>
<dbReference type="GO" id="GO:0005524">
    <property type="term" value="F:ATP binding"/>
    <property type="evidence" value="ECO:0007669"/>
    <property type="project" value="InterPro"/>
</dbReference>
<evidence type="ECO:0000256" key="10">
    <source>
        <dbReference type="ARBA" id="ARBA00022990"/>
    </source>
</evidence>
<dbReference type="GO" id="GO:0007005">
    <property type="term" value="P:mitochondrion organization"/>
    <property type="evidence" value="ECO:0007669"/>
    <property type="project" value="TreeGrafter"/>
</dbReference>
<feature type="zinc finger region" description="CR-type" evidence="16">
    <location>
        <begin position="216"/>
        <end position="294"/>
    </location>
</feature>
<dbReference type="GO" id="GO:0008270">
    <property type="term" value="F:zinc ion binding"/>
    <property type="evidence" value="ECO:0007669"/>
    <property type="project" value="UniProtKB-KW"/>
</dbReference>
<dbReference type="GO" id="GO:0006457">
    <property type="term" value="P:protein folding"/>
    <property type="evidence" value="ECO:0007669"/>
    <property type="project" value="InterPro"/>
</dbReference>
<dbReference type="GO" id="GO:0005741">
    <property type="term" value="C:mitochondrial outer membrane"/>
    <property type="evidence" value="ECO:0007669"/>
    <property type="project" value="UniProtKB-SubCell"/>
</dbReference>
<dbReference type="CDD" id="cd10719">
    <property type="entry name" value="DnaJ_zf"/>
    <property type="match status" value="1"/>
</dbReference>
<evidence type="ECO:0000259" key="19">
    <source>
        <dbReference type="PROSITE" id="PS51188"/>
    </source>
</evidence>
<comment type="subcellular location">
    <subcellularLocation>
        <location evidence="1">Mitochondrion outer membrane</location>
    </subcellularLocation>
</comment>
<evidence type="ECO:0000256" key="13">
    <source>
        <dbReference type="ARBA" id="ARBA00023186"/>
    </source>
</evidence>
<dbReference type="CDD" id="cd06257">
    <property type="entry name" value="DnaJ"/>
    <property type="match status" value="1"/>
</dbReference>
<dbReference type="AlphaFoldDB" id="A0A9N9QLH4"/>
<keyword evidence="5" id="KW-0677">Repeat</keyword>
<name>A0A9N9QLH4_9CUCU</name>
<dbReference type="Gene3D" id="2.10.230.10">
    <property type="entry name" value="Heat shock protein DnaJ, cysteine-rich domain"/>
    <property type="match status" value="1"/>
</dbReference>
<evidence type="ECO:0000256" key="6">
    <source>
        <dbReference type="ARBA" id="ARBA00022771"/>
    </source>
</evidence>
<dbReference type="EMBL" id="OU892287">
    <property type="protein sequence ID" value="CAG9762424.1"/>
    <property type="molecule type" value="Genomic_DNA"/>
</dbReference>
<dbReference type="GO" id="GO:0043066">
    <property type="term" value="P:negative regulation of apoptotic process"/>
    <property type="evidence" value="ECO:0007669"/>
    <property type="project" value="TreeGrafter"/>
</dbReference>
<reference evidence="20" key="1">
    <citation type="submission" date="2022-01" db="EMBL/GenBank/DDBJ databases">
        <authorList>
            <person name="King R."/>
        </authorList>
    </citation>
    <scope>NUCLEOTIDE SEQUENCE</scope>
</reference>
<dbReference type="GO" id="GO:0031072">
    <property type="term" value="F:heat shock protein binding"/>
    <property type="evidence" value="ECO:0007669"/>
    <property type="project" value="InterPro"/>
</dbReference>